<dbReference type="Proteomes" id="UP001386955">
    <property type="component" value="Unassembled WGS sequence"/>
</dbReference>
<dbReference type="AlphaFoldDB" id="A0AAN9S5P0"/>
<keyword evidence="3" id="KW-1185">Reference proteome</keyword>
<comment type="caution">
    <text evidence="2">The sequence shown here is derived from an EMBL/GenBank/DDBJ whole genome shotgun (WGS) entry which is preliminary data.</text>
</comment>
<sequence length="134" mass="15671">MLPPPPEKKKTKAKHRRKQSQRIVIDLVKVGKVERLKRKLSESSTSRSKSLKVNTQLSDEVKKLKEKIKVLEEESLWEKRCSIIENNELLMIRLMSRSMRPNDDVEEILDYDEVIVDNLKTPPSKKDINAYVDT</sequence>
<evidence type="ECO:0000313" key="2">
    <source>
        <dbReference type="EMBL" id="KAK7388083.1"/>
    </source>
</evidence>
<proteinExistence type="predicted"/>
<feature type="compositionally biased region" description="Basic residues" evidence="1">
    <location>
        <begin position="9"/>
        <end position="20"/>
    </location>
</feature>
<feature type="region of interest" description="Disordered" evidence="1">
    <location>
        <begin position="1"/>
        <end position="20"/>
    </location>
</feature>
<evidence type="ECO:0000313" key="3">
    <source>
        <dbReference type="Proteomes" id="UP001386955"/>
    </source>
</evidence>
<dbReference type="EMBL" id="JAYMYS010000006">
    <property type="protein sequence ID" value="KAK7388083.1"/>
    <property type="molecule type" value="Genomic_DNA"/>
</dbReference>
<reference evidence="2 3" key="1">
    <citation type="submission" date="2024-01" db="EMBL/GenBank/DDBJ databases">
        <title>The genomes of 5 underutilized Papilionoideae crops provide insights into root nodulation and disease resistanc.</title>
        <authorList>
            <person name="Jiang F."/>
        </authorList>
    </citation>
    <scope>NUCLEOTIDE SEQUENCE [LARGE SCALE GENOMIC DNA]</scope>
    <source>
        <strain evidence="2">DUOXIRENSHENG_FW03</strain>
        <tissue evidence="2">Leaves</tissue>
    </source>
</reference>
<gene>
    <name evidence="2" type="ORF">VNO78_22888</name>
</gene>
<accession>A0AAN9S5P0</accession>
<name>A0AAN9S5P0_PSOTE</name>
<evidence type="ECO:0000256" key="1">
    <source>
        <dbReference type="SAM" id="MobiDB-lite"/>
    </source>
</evidence>
<protein>
    <submittedName>
        <fullName evidence="2">Uncharacterized protein</fullName>
    </submittedName>
</protein>
<organism evidence="2 3">
    <name type="scientific">Psophocarpus tetragonolobus</name>
    <name type="common">Winged bean</name>
    <name type="synonym">Dolichos tetragonolobus</name>
    <dbReference type="NCBI Taxonomy" id="3891"/>
    <lineage>
        <taxon>Eukaryota</taxon>
        <taxon>Viridiplantae</taxon>
        <taxon>Streptophyta</taxon>
        <taxon>Embryophyta</taxon>
        <taxon>Tracheophyta</taxon>
        <taxon>Spermatophyta</taxon>
        <taxon>Magnoliopsida</taxon>
        <taxon>eudicotyledons</taxon>
        <taxon>Gunneridae</taxon>
        <taxon>Pentapetalae</taxon>
        <taxon>rosids</taxon>
        <taxon>fabids</taxon>
        <taxon>Fabales</taxon>
        <taxon>Fabaceae</taxon>
        <taxon>Papilionoideae</taxon>
        <taxon>50 kb inversion clade</taxon>
        <taxon>NPAAA clade</taxon>
        <taxon>indigoferoid/millettioid clade</taxon>
        <taxon>Phaseoleae</taxon>
        <taxon>Psophocarpus</taxon>
    </lineage>
</organism>